<protein>
    <submittedName>
        <fullName evidence="1">Uncharacterized protein</fullName>
    </submittedName>
</protein>
<evidence type="ECO:0000313" key="2">
    <source>
        <dbReference type="Proteomes" id="UP001642464"/>
    </source>
</evidence>
<comment type="caution">
    <text evidence="1">The sequence shown here is derived from an EMBL/GenBank/DDBJ whole genome shotgun (WGS) entry which is preliminary data.</text>
</comment>
<accession>A0ABP0MZJ5</accession>
<evidence type="ECO:0000313" key="1">
    <source>
        <dbReference type="EMBL" id="CAK9056965.1"/>
    </source>
</evidence>
<dbReference type="Proteomes" id="UP001642464">
    <property type="component" value="Unassembled WGS sequence"/>
</dbReference>
<organism evidence="1 2">
    <name type="scientific">Durusdinium trenchii</name>
    <dbReference type="NCBI Taxonomy" id="1381693"/>
    <lineage>
        <taxon>Eukaryota</taxon>
        <taxon>Sar</taxon>
        <taxon>Alveolata</taxon>
        <taxon>Dinophyceae</taxon>
        <taxon>Suessiales</taxon>
        <taxon>Symbiodiniaceae</taxon>
        <taxon>Durusdinium</taxon>
    </lineage>
</organism>
<name>A0ABP0MZJ5_9DINO</name>
<sequence>MALEEEDDFLLDLLTYVCPVSGKKRTAGNFDVPCSHVVEMAKAQVESNPHASPALKEFARIRPEDAETACHEVLTKYGFSVPIPVETLNIGPGQLKACPFVRPSAWATYLLNKGILPRQLVGVADRAQMEETLREHWKRYQVLFPNHPIFRLALEGTVQLQRCVPILSHSDEGRSTKHLPLFVMSFHGALGRGTQLYVQKQKHLAPLHRRQFGLNFLGQSWGTQFLCFAILREMVDDNPDALKTLIQHFARDFQQLAEEGIVGDDGPLILACCEGCDIPQERGTYFMNTAISFMYRSGYWIRASCGHKLAMWLLYFLQSYGTCAKICLREGKCRFSLIPKTHSLHHVIWELQAQAEKNVWIENPLAFSVQMQEDYIGRPSRLSRRVSARQMIRHVVDRSLACSMLALEDTKTDMRGLV</sequence>
<reference evidence="1 2" key="1">
    <citation type="submission" date="2024-02" db="EMBL/GenBank/DDBJ databases">
        <authorList>
            <person name="Chen Y."/>
            <person name="Shah S."/>
            <person name="Dougan E. K."/>
            <person name="Thang M."/>
            <person name="Chan C."/>
        </authorList>
    </citation>
    <scope>NUCLEOTIDE SEQUENCE [LARGE SCALE GENOMIC DNA]</scope>
</reference>
<dbReference type="EMBL" id="CAXAMM010025446">
    <property type="protein sequence ID" value="CAK9056965.1"/>
    <property type="molecule type" value="Genomic_DNA"/>
</dbReference>
<gene>
    <name evidence="1" type="ORF">SCF082_LOCUS30629</name>
</gene>
<keyword evidence="2" id="KW-1185">Reference proteome</keyword>
<proteinExistence type="predicted"/>